<feature type="compositionally biased region" description="Basic and acidic residues" evidence="8">
    <location>
        <begin position="29"/>
        <end position="50"/>
    </location>
</feature>
<gene>
    <name evidence="9" type="ORF">V6N12_025013</name>
</gene>
<name>A0ABR2AJK7_9ROSI</name>
<comment type="similarity">
    <text evidence="3">Belongs to the BIG GRAIN 1 (BG1) plant protein family.</text>
</comment>
<evidence type="ECO:0000256" key="3">
    <source>
        <dbReference type="ARBA" id="ARBA00010067"/>
    </source>
</evidence>
<evidence type="ECO:0000256" key="4">
    <source>
        <dbReference type="ARBA" id="ARBA00022448"/>
    </source>
</evidence>
<evidence type="ECO:0000256" key="7">
    <source>
        <dbReference type="ARBA" id="ARBA00023294"/>
    </source>
</evidence>
<dbReference type="Proteomes" id="UP001472677">
    <property type="component" value="Unassembled WGS sequence"/>
</dbReference>
<evidence type="ECO:0000256" key="6">
    <source>
        <dbReference type="ARBA" id="ARBA00023136"/>
    </source>
</evidence>
<evidence type="ECO:0000313" key="9">
    <source>
        <dbReference type="EMBL" id="KAK8493597.1"/>
    </source>
</evidence>
<evidence type="ECO:0000256" key="8">
    <source>
        <dbReference type="SAM" id="MobiDB-lite"/>
    </source>
</evidence>
<proteinExistence type="inferred from homology"/>
<evidence type="ECO:0000313" key="10">
    <source>
        <dbReference type="Proteomes" id="UP001472677"/>
    </source>
</evidence>
<comment type="caution">
    <text evidence="9">The sequence shown here is derived from an EMBL/GenBank/DDBJ whole genome shotgun (WGS) entry which is preliminary data.</text>
</comment>
<protein>
    <recommendedName>
        <fullName evidence="11">Protein BIG GRAIN 1-like A</fullName>
    </recommendedName>
</protein>
<accession>A0ABR2AJK7</accession>
<keyword evidence="7" id="KW-0927">Auxin signaling pathway</keyword>
<comment type="function">
    <text evidence="1">Involved in auxin transport. Regulator of the auxin signaling pathway.</text>
</comment>
<evidence type="ECO:0000256" key="5">
    <source>
        <dbReference type="ARBA" id="ARBA00022475"/>
    </source>
</evidence>
<feature type="region of interest" description="Disordered" evidence="8">
    <location>
        <begin position="209"/>
        <end position="248"/>
    </location>
</feature>
<dbReference type="PANTHER" id="PTHR33541:SF28">
    <property type="entry name" value="PROTEIN BIG GRAIN 1-LIKE A"/>
    <property type="match status" value="1"/>
</dbReference>
<reference evidence="9 10" key="1">
    <citation type="journal article" date="2024" name="G3 (Bethesda)">
        <title>Genome assembly of Hibiscus sabdariffa L. provides insights into metabolisms of medicinal natural products.</title>
        <authorList>
            <person name="Kim T."/>
        </authorList>
    </citation>
    <scope>NUCLEOTIDE SEQUENCE [LARGE SCALE GENOMIC DNA]</scope>
    <source>
        <strain evidence="9">TK-2024</strain>
        <tissue evidence="9">Old leaves</tissue>
    </source>
</reference>
<keyword evidence="10" id="KW-1185">Reference proteome</keyword>
<evidence type="ECO:0000256" key="1">
    <source>
        <dbReference type="ARBA" id="ARBA00002281"/>
    </source>
</evidence>
<feature type="compositionally biased region" description="Polar residues" evidence="8">
    <location>
        <begin position="209"/>
        <end position="246"/>
    </location>
</feature>
<feature type="region of interest" description="Disordered" evidence="8">
    <location>
        <begin position="319"/>
        <end position="338"/>
    </location>
</feature>
<evidence type="ECO:0008006" key="11">
    <source>
        <dbReference type="Google" id="ProtNLM"/>
    </source>
</evidence>
<dbReference type="InterPro" id="IPR039621">
    <property type="entry name" value="BG1-like"/>
</dbReference>
<feature type="region of interest" description="Disordered" evidence="8">
    <location>
        <begin position="29"/>
        <end position="66"/>
    </location>
</feature>
<comment type="subcellular location">
    <subcellularLocation>
        <location evidence="2">Cell membrane</location>
    </subcellularLocation>
</comment>
<dbReference type="PANTHER" id="PTHR33541">
    <property type="entry name" value="PROTEIN BIG GRAIN 1-LIKE A-RELATED"/>
    <property type="match status" value="1"/>
</dbReference>
<keyword evidence="6" id="KW-0472">Membrane</keyword>
<keyword evidence="4" id="KW-0813">Transport</keyword>
<keyword evidence="5" id="KW-1003">Cell membrane</keyword>
<sequence>MPREDLYRTRSESPSFSSSLLDAIYRSIDDKSNGSHHDDEELSFGRDKSTMMRKKKQSSSSLKQELNNSARRACMIQKWMQQKKEVSSEIKAFGIDPMLLNSSSTSPDSSCGGVFSSSESDSFYSAKSRSNSSHCHRSERRTVRTIIFQEPKHGVHEEQKAPKHHEGGGFIRTKSKAMKIYSDLKKVKQPISPGGKLASFITSLFTSASPKNPMKSTSEQLTSTYSPASSFSRSCLSRTKTPSSKGNVGIRTKRSVRFCLDEDSTPRGELKIRHENELQAPMRISVMNKEIEPRTIEENRRVAEAARELLNRYRKQKKEEFDTRANDDDDEDDAASYASSDLFELENLSDKRYLEELPVYETTHFDANRAIAKGLIL</sequence>
<organism evidence="9 10">
    <name type="scientific">Hibiscus sabdariffa</name>
    <name type="common">roselle</name>
    <dbReference type="NCBI Taxonomy" id="183260"/>
    <lineage>
        <taxon>Eukaryota</taxon>
        <taxon>Viridiplantae</taxon>
        <taxon>Streptophyta</taxon>
        <taxon>Embryophyta</taxon>
        <taxon>Tracheophyta</taxon>
        <taxon>Spermatophyta</taxon>
        <taxon>Magnoliopsida</taxon>
        <taxon>eudicotyledons</taxon>
        <taxon>Gunneridae</taxon>
        <taxon>Pentapetalae</taxon>
        <taxon>rosids</taxon>
        <taxon>malvids</taxon>
        <taxon>Malvales</taxon>
        <taxon>Malvaceae</taxon>
        <taxon>Malvoideae</taxon>
        <taxon>Hibiscus</taxon>
    </lineage>
</organism>
<evidence type="ECO:0000256" key="2">
    <source>
        <dbReference type="ARBA" id="ARBA00004236"/>
    </source>
</evidence>
<dbReference type="EMBL" id="JBBPBM010000610">
    <property type="protein sequence ID" value="KAK8493597.1"/>
    <property type="molecule type" value="Genomic_DNA"/>
</dbReference>